<dbReference type="Gene3D" id="1.20.120.1760">
    <property type="match status" value="1"/>
</dbReference>
<keyword evidence="3" id="KW-0812">Transmembrane</keyword>
<dbReference type="GO" id="GO:0008444">
    <property type="term" value="F:CDP-diacylglycerol-glycerol-3-phosphate 3-phosphatidyltransferase activity"/>
    <property type="evidence" value="ECO:0007669"/>
    <property type="project" value="InterPro"/>
</dbReference>
<feature type="transmembrane region" description="Helical" evidence="3">
    <location>
        <begin position="58"/>
        <end position="80"/>
    </location>
</feature>
<protein>
    <recommendedName>
        <fullName evidence="2">Phosphatidylglycerophosphate synthase</fullName>
    </recommendedName>
</protein>
<proteinExistence type="predicted"/>
<dbReference type="PATRIC" id="fig|1216932.3.peg.2219"/>
<dbReference type="HOGENOM" id="CLU_115797_1_0_9"/>
<dbReference type="InterPro" id="IPR004570">
    <property type="entry name" value="Phosphatidylglycerol_P_synth"/>
</dbReference>
<name>W6RY42_9CLOT</name>
<dbReference type="AlphaFoldDB" id="W6RY42"/>
<dbReference type="InterPro" id="IPR000462">
    <property type="entry name" value="CDP-OH_P_trans"/>
</dbReference>
<feature type="transmembrane region" description="Helical" evidence="3">
    <location>
        <begin position="117"/>
        <end position="133"/>
    </location>
</feature>
<dbReference type="InterPro" id="IPR043130">
    <property type="entry name" value="CDP-OH_PTrfase_TM_dom"/>
</dbReference>
<evidence type="ECO:0000256" key="3">
    <source>
        <dbReference type="SAM" id="Phobius"/>
    </source>
</evidence>
<reference evidence="4 5" key="1">
    <citation type="submission" date="2013-11" db="EMBL/GenBank/DDBJ databases">
        <title>Complete genome sequence of Clostridum sp. M2/40.</title>
        <authorList>
            <person name="Wibberg D."/>
            <person name="Puehler A."/>
            <person name="Schlueter A."/>
        </authorList>
    </citation>
    <scope>NUCLEOTIDE SEQUENCE [LARGE SCALE GENOMIC DNA]</scope>
    <source>
        <strain evidence="5">M2/40</strain>
    </source>
</reference>
<evidence type="ECO:0000256" key="2">
    <source>
        <dbReference type="ARBA" id="ARBA00033018"/>
    </source>
</evidence>
<accession>W6RY42</accession>
<dbReference type="KEGG" id="clt:CM240_2235"/>
<dbReference type="Proteomes" id="UP000019426">
    <property type="component" value="Chromosome M2/40_rep1"/>
</dbReference>
<gene>
    <name evidence="4" type="ORF">CM240_2235</name>
</gene>
<dbReference type="PIRSF" id="PIRSF000847">
    <property type="entry name" value="Phos_ph_gly_syn"/>
    <property type="match status" value="1"/>
</dbReference>
<dbReference type="eggNOG" id="COG0558">
    <property type="taxonomic scope" value="Bacteria"/>
</dbReference>
<evidence type="ECO:0000256" key="1">
    <source>
        <dbReference type="ARBA" id="ARBA00003973"/>
    </source>
</evidence>
<comment type="function">
    <text evidence="1">This protein catalyzes the committed step to the synthesis of the acidic phospholipids.</text>
</comment>
<evidence type="ECO:0000313" key="4">
    <source>
        <dbReference type="EMBL" id="CDM69378.1"/>
    </source>
</evidence>
<dbReference type="UniPathway" id="UPA00084">
    <property type="reaction ID" value="UER00503"/>
</dbReference>
<dbReference type="GO" id="GO:0006655">
    <property type="term" value="P:phosphatidylglycerol biosynthetic process"/>
    <property type="evidence" value="ECO:0007669"/>
    <property type="project" value="UniProtKB-UniPathway"/>
</dbReference>
<dbReference type="EMBL" id="HG917868">
    <property type="protein sequence ID" value="CDM69378.1"/>
    <property type="molecule type" value="Genomic_DNA"/>
</dbReference>
<keyword evidence="4" id="KW-0808">Transferase</keyword>
<keyword evidence="5" id="KW-1185">Reference proteome</keyword>
<dbReference type="GO" id="GO:0016020">
    <property type="term" value="C:membrane"/>
    <property type="evidence" value="ECO:0007669"/>
    <property type="project" value="InterPro"/>
</dbReference>
<dbReference type="RefSeq" id="WP_044039137.1">
    <property type="nucleotide sequence ID" value="NZ_HG917868.1"/>
</dbReference>
<evidence type="ECO:0000313" key="5">
    <source>
        <dbReference type="Proteomes" id="UP000019426"/>
    </source>
</evidence>
<keyword evidence="3" id="KW-1133">Transmembrane helix</keyword>
<sequence length="176" mass="19939">MKNIPNIITIIRIFLSITFLFIKPYSITFYIIYILCGISDGADGYISRRTNTTSKLGSSLDTGADIIMVVILSVVLVPIIKFPLEIIIWIVLIFIIRIIGILIAFYKYHKFVILHTYSNKLTGLSLFFAIIILKSINHLLVMSLVCIIASLASIEEIVIHSTKKDLDRDIKGIFFK</sequence>
<feature type="transmembrane region" description="Helical" evidence="3">
    <location>
        <begin position="139"/>
        <end position="159"/>
    </location>
</feature>
<dbReference type="STRING" id="1216932.CM240_2235"/>
<feature type="transmembrane region" description="Helical" evidence="3">
    <location>
        <begin position="86"/>
        <end position="105"/>
    </location>
</feature>
<dbReference type="Pfam" id="PF01066">
    <property type="entry name" value="CDP-OH_P_transf"/>
    <property type="match status" value="1"/>
</dbReference>
<keyword evidence="3" id="KW-0472">Membrane</keyword>
<organism evidence="4 5">
    <name type="scientific">Clostridium bornimense</name>
    <dbReference type="NCBI Taxonomy" id="1216932"/>
    <lineage>
        <taxon>Bacteria</taxon>
        <taxon>Bacillati</taxon>
        <taxon>Bacillota</taxon>
        <taxon>Clostridia</taxon>
        <taxon>Eubacteriales</taxon>
        <taxon>Clostridiaceae</taxon>
        <taxon>Clostridium</taxon>
    </lineage>
</organism>
<dbReference type="OrthoDB" id="9796672at2"/>